<feature type="binding site" evidence="5">
    <location>
        <position position="185"/>
    </location>
    <ligand>
        <name>S-adenosyl-L-methionine</name>
        <dbReference type="ChEBI" id="CHEBI:59789"/>
    </ligand>
</feature>
<protein>
    <recommendedName>
        <fullName evidence="5">Release factor glutamine methyltransferase</fullName>
        <shortName evidence="5">RF MTase</shortName>
        <ecNumber evidence="5">2.1.1.297</ecNumber>
    </recommendedName>
    <alternativeName>
        <fullName evidence="5">N5-glutamine methyltransferase PrmC</fullName>
    </alternativeName>
    <alternativeName>
        <fullName evidence="5">Protein-(glutamine-N5) MTase PrmC</fullName>
    </alternativeName>
    <alternativeName>
        <fullName evidence="5">Protein-glutamine N-methyltransferase PrmC</fullName>
    </alternativeName>
</protein>
<dbReference type="EMBL" id="CP042806">
    <property type="protein sequence ID" value="QEE31048.1"/>
    <property type="molecule type" value="Genomic_DNA"/>
</dbReference>
<evidence type="ECO:0000256" key="4">
    <source>
        <dbReference type="ARBA" id="ARBA00048391"/>
    </source>
</evidence>
<comment type="similarity">
    <text evidence="5">Belongs to the protein N5-glutamine methyltransferase family. PrmC subfamily.</text>
</comment>
<organism evidence="8 9">
    <name type="scientific">Terriglobus albidus</name>
    <dbReference type="NCBI Taxonomy" id="1592106"/>
    <lineage>
        <taxon>Bacteria</taxon>
        <taxon>Pseudomonadati</taxon>
        <taxon>Acidobacteriota</taxon>
        <taxon>Terriglobia</taxon>
        <taxon>Terriglobales</taxon>
        <taxon>Acidobacteriaceae</taxon>
        <taxon>Terriglobus</taxon>
    </lineage>
</organism>
<dbReference type="AlphaFoldDB" id="A0A5B9EG65"/>
<dbReference type="Pfam" id="PF05175">
    <property type="entry name" value="MTS"/>
    <property type="match status" value="1"/>
</dbReference>
<dbReference type="InterPro" id="IPR004556">
    <property type="entry name" value="HemK-like"/>
</dbReference>
<name>A0A5B9EG65_9BACT</name>
<keyword evidence="1 5" id="KW-0489">Methyltransferase</keyword>
<feature type="domain" description="Release factor glutamine methyltransferase N-terminal" evidence="7">
    <location>
        <begin position="6"/>
        <end position="73"/>
    </location>
</feature>
<feature type="binding site" evidence="5">
    <location>
        <begin position="118"/>
        <end position="122"/>
    </location>
    <ligand>
        <name>S-adenosyl-L-methionine</name>
        <dbReference type="ChEBI" id="CHEBI:59789"/>
    </ligand>
</feature>
<dbReference type="KEGG" id="talb:FTW19_25415"/>
<feature type="domain" description="Methyltransferase small" evidence="6">
    <location>
        <begin position="103"/>
        <end position="189"/>
    </location>
</feature>
<evidence type="ECO:0000259" key="7">
    <source>
        <dbReference type="Pfam" id="PF17827"/>
    </source>
</evidence>
<dbReference type="Proteomes" id="UP000321820">
    <property type="component" value="Chromosome"/>
</dbReference>
<dbReference type="PANTHER" id="PTHR18895:SF74">
    <property type="entry name" value="MTRF1L RELEASE FACTOR GLUTAMINE METHYLTRANSFERASE"/>
    <property type="match status" value="1"/>
</dbReference>
<dbReference type="Gene3D" id="3.40.50.150">
    <property type="entry name" value="Vaccinia Virus protein VP39"/>
    <property type="match status" value="1"/>
</dbReference>
<feature type="binding site" evidence="5">
    <location>
        <position position="141"/>
    </location>
    <ligand>
        <name>S-adenosyl-L-methionine</name>
        <dbReference type="ChEBI" id="CHEBI:59789"/>
    </ligand>
</feature>
<comment type="catalytic activity">
    <reaction evidence="4 5">
        <text>L-glutaminyl-[peptide chain release factor] + S-adenosyl-L-methionine = N(5)-methyl-L-glutaminyl-[peptide chain release factor] + S-adenosyl-L-homocysteine + H(+)</text>
        <dbReference type="Rhea" id="RHEA:42896"/>
        <dbReference type="Rhea" id="RHEA-COMP:10271"/>
        <dbReference type="Rhea" id="RHEA-COMP:10272"/>
        <dbReference type="ChEBI" id="CHEBI:15378"/>
        <dbReference type="ChEBI" id="CHEBI:30011"/>
        <dbReference type="ChEBI" id="CHEBI:57856"/>
        <dbReference type="ChEBI" id="CHEBI:59789"/>
        <dbReference type="ChEBI" id="CHEBI:61891"/>
        <dbReference type="EC" id="2.1.1.297"/>
    </reaction>
</comment>
<dbReference type="NCBIfam" id="TIGR00536">
    <property type="entry name" value="hemK_fam"/>
    <property type="match status" value="1"/>
</dbReference>
<dbReference type="InterPro" id="IPR019874">
    <property type="entry name" value="RF_methyltr_PrmC"/>
</dbReference>
<dbReference type="NCBIfam" id="TIGR03534">
    <property type="entry name" value="RF_mod_PrmC"/>
    <property type="match status" value="1"/>
</dbReference>
<dbReference type="InterPro" id="IPR040758">
    <property type="entry name" value="PrmC_N"/>
</dbReference>
<dbReference type="SUPFAM" id="SSF53335">
    <property type="entry name" value="S-adenosyl-L-methionine-dependent methyltransferases"/>
    <property type="match status" value="1"/>
</dbReference>
<dbReference type="GO" id="GO:0032259">
    <property type="term" value="P:methylation"/>
    <property type="evidence" value="ECO:0007669"/>
    <property type="project" value="UniProtKB-KW"/>
</dbReference>
<evidence type="ECO:0000256" key="1">
    <source>
        <dbReference type="ARBA" id="ARBA00022603"/>
    </source>
</evidence>
<evidence type="ECO:0000259" key="6">
    <source>
        <dbReference type="Pfam" id="PF05175"/>
    </source>
</evidence>
<dbReference type="InterPro" id="IPR007848">
    <property type="entry name" value="Small_mtfrase_dom"/>
</dbReference>
<dbReference type="CDD" id="cd02440">
    <property type="entry name" value="AdoMet_MTases"/>
    <property type="match status" value="1"/>
</dbReference>
<reference evidence="8 9" key="1">
    <citation type="submission" date="2019-08" db="EMBL/GenBank/DDBJ databases">
        <title>Complete genome sequence of Terriglobus albidus strain ORNL.</title>
        <authorList>
            <person name="Podar M."/>
        </authorList>
    </citation>
    <scope>NUCLEOTIDE SEQUENCE [LARGE SCALE GENOMIC DNA]</scope>
    <source>
        <strain evidence="8 9">ORNL</strain>
    </source>
</reference>
<dbReference type="HAMAP" id="MF_02126">
    <property type="entry name" value="RF_methyltr_PrmC"/>
    <property type="match status" value="1"/>
</dbReference>
<dbReference type="GO" id="GO:0003676">
    <property type="term" value="F:nucleic acid binding"/>
    <property type="evidence" value="ECO:0007669"/>
    <property type="project" value="InterPro"/>
</dbReference>
<dbReference type="InterPro" id="IPR029063">
    <property type="entry name" value="SAM-dependent_MTases_sf"/>
</dbReference>
<dbReference type="Gene3D" id="1.10.8.10">
    <property type="entry name" value="DNA helicase RuvA subunit, C-terminal domain"/>
    <property type="match status" value="1"/>
</dbReference>
<dbReference type="Pfam" id="PF17827">
    <property type="entry name" value="PrmC_N"/>
    <property type="match status" value="1"/>
</dbReference>
<dbReference type="PROSITE" id="PS00092">
    <property type="entry name" value="N6_MTASE"/>
    <property type="match status" value="1"/>
</dbReference>
<keyword evidence="9" id="KW-1185">Reference proteome</keyword>
<dbReference type="EC" id="2.1.1.297" evidence="5"/>
<feature type="binding site" evidence="5">
    <location>
        <begin position="185"/>
        <end position="188"/>
    </location>
    <ligand>
        <name>substrate</name>
    </ligand>
</feature>
<evidence type="ECO:0000256" key="2">
    <source>
        <dbReference type="ARBA" id="ARBA00022679"/>
    </source>
</evidence>
<evidence type="ECO:0000256" key="3">
    <source>
        <dbReference type="ARBA" id="ARBA00022691"/>
    </source>
</evidence>
<dbReference type="GO" id="GO:0102559">
    <property type="term" value="F:peptide chain release factor N(5)-glutamine methyltransferase activity"/>
    <property type="evidence" value="ECO:0007669"/>
    <property type="project" value="UniProtKB-EC"/>
</dbReference>
<dbReference type="PANTHER" id="PTHR18895">
    <property type="entry name" value="HEMK METHYLTRANSFERASE"/>
    <property type="match status" value="1"/>
</dbReference>
<dbReference type="InterPro" id="IPR050320">
    <property type="entry name" value="N5-glutamine_MTase"/>
</dbReference>
<evidence type="ECO:0000313" key="9">
    <source>
        <dbReference type="Proteomes" id="UP000321820"/>
    </source>
</evidence>
<dbReference type="InterPro" id="IPR002052">
    <property type="entry name" value="DNA_methylase_N6_adenine_CS"/>
</dbReference>
<proteinExistence type="inferred from homology"/>
<sequence>MNLREAQLAARTQLAHTESPVRDAELLLLHILGITKAQLLIDPKRELTSAEFAAYQALLARRAAHEPVQYITGMQEFYGLPFRVTPATLIPRPETELLVESVLAQIPQHHAVRIADVGTGTGCIAVALAVHLPYAHVTALDLSDAALSVARENAAINHVKKRVMPLHSDLLSSVAGQAFDVVVSNPPYVPFSDRSTLAPQVRDFEPDAALYAGEDGLEIYRRLIPQAYRALHPGGLLAMEIGYGQDAALRSLLTEWNEVTILNDLQGIPRTILAKRRKHQLLDDTA</sequence>
<keyword evidence="3 5" id="KW-0949">S-adenosyl-L-methionine</keyword>
<accession>A0A5B9EG65</accession>
<evidence type="ECO:0000313" key="8">
    <source>
        <dbReference type="EMBL" id="QEE31048.1"/>
    </source>
</evidence>
<keyword evidence="2 5" id="KW-0808">Transferase</keyword>
<dbReference type="OrthoDB" id="9800643at2"/>
<comment type="caution">
    <text evidence="5">Lacks conserved residue(s) required for the propagation of feature annotation.</text>
</comment>
<gene>
    <name evidence="5 8" type="primary">prmC</name>
    <name evidence="8" type="ORF">FTW19_25415</name>
</gene>
<evidence type="ECO:0000256" key="5">
    <source>
        <dbReference type="HAMAP-Rule" id="MF_02126"/>
    </source>
</evidence>
<comment type="function">
    <text evidence="5">Methylates the class 1 translation termination release factors RF1/PrfA and RF2/PrfB on the glutamine residue of the universally conserved GGQ motif.</text>
</comment>
<dbReference type="RefSeq" id="WP_147650342.1">
    <property type="nucleotide sequence ID" value="NZ_CP042806.1"/>
</dbReference>